<evidence type="ECO:0000256" key="4">
    <source>
        <dbReference type="PROSITE-ProRule" id="PRU00742"/>
    </source>
</evidence>
<sequence>MLAGNCGVTLGVVAGLRALAPERRVAVLWLDAHGDLQTPATSASGFFDGMSLAMTTGRCRQGLAASVPGYAPSPDERTVLVGGHQLDEAERRLLDGPGPTWLTVADVRAGRAGSVLDRVLAHADAVLAHADAVHVHVHVDLDVHDTSLPPANSCAAPGDLTPDEVRATVLEAVTRLPLASATVASWDPTHDVDDRMRDAALRLLELLGTRAPAL</sequence>
<dbReference type="PANTHER" id="PTHR43782:SF3">
    <property type="entry name" value="ARGINASE"/>
    <property type="match status" value="1"/>
</dbReference>
<proteinExistence type="inferred from homology"/>
<dbReference type="PANTHER" id="PTHR43782">
    <property type="entry name" value="ARGINASE"/>
    <property type="match status" value="1"/>
</dbReference>
<dbReference type="InterPro" id="IPR023696">
    <property type="entry name" value="Ureohydrolase_dom_sf"/>
</dbReference>
<dbReference type="PRINTS" id="PR00116">
    <property type="entry name" value="ARGINASE"/>
</dbReference>
<accession>A0ABY5K5F8</accession>
<evidence type="ECO:0000313" key="5">
    <source>
        <dbReference type="EMBL" id="UUI65205.1"/>
    </source>
</evidence>
<protein>
    <submittedName>
        <fullName evidence="5">Arginase family protein</fullName>
    </submittedName>
</protein>
<reference evidence="5 6" key="1">
    <citation type="submission" date="2022-07" db="EMBL/GenBank/DDBJ databases">
        <title>Novel species in genus cellulomonas.</title>
        <authorList>
            <person name="Ye L."/>
        </authorList>
    </citation>
    <scope>NUCLEOTIDE SEQUENCE [LARGE SCALE GENOMIC DNA]</scope>
    <source>
        <strain evidence="6">zg-Y908</strain>
    </source>
</reference>
<evidence type="ECO:0000256" key="1">
    <source>
        <dbReference type="ARBA" id="ARBA00022723"/>
    </source>
</evidence>
<dbReference type="Proteomes" id="UP001317322">
    <property type="component" value="Chromosome"/>
</dbReference>
<dbReference type="SUPFAM" id="SSF52768">
    <property type="entry name" value="Arginase/deacetylase"/>
    <property type="match status" value="1"/>
</dbReference>
<dbReference type="PROSITE" id="PS51409">
    <property type="entry name" value="ARGINASE_2"/>
    <property type="match status" value="1"/>
</dbReference>
<dbReference type="InterPro" id="IPR006035">
    <property type="entry name" value="Ureohydrolase"/>
</dbReference>
<dbReference type="Gene3D" id="3.40.800.10">
    <property type="entry name" value="Ureohydrolase domain"/>
    <property type="match status" value="1"/>
</dbReference>
<keyword evidence="3" id="KW-0464">Manganese</keyword>
<evidence type="ECO:0000256" key="2">
    <source>
        <dbReference type="ARBA" id="ARBA00022801"/>
    </source>
</evidence>
<evidence type="ECO:0000256" key="3">
    <source>
        <dbReference type="ARBA" id="ARBA00023211"/>
    </source>
</evidence>
<name>A0ABY5K5F8_9CELL</name>
<gene>
    <name evidence="5" type="ORF">NP075_00200</name>
</gene>
<dbReference type="RefSeq" id="WP_227563701.1">
    <property type="nucleotide sequence ID" value="NZ_CP101989.1"/>
</dbReference>
<dbReference type="EMBL" id="CP101989">
    <property type="protein sequence ID" value="UUI65205.1"/>
    <property type="molecule type" value="Genomic_DNA"/>
</dbReference>
<keyword evidence="1" id="KW-0479">Metal-binding</keyword>
<keyword evidence="2" id="KW-0378">Hydrolase</keyword>
<evidence type="ECO:0000313" key="6">
    <source>
        <dbReference type="Proteomes" id="UP001317322"/>
    </source>
</evidence>
<dbReference type="Pfam" id="PF00491">
    <property type="entry name" value="Arginase"/>
    <property type="match status" value="1"/>
</dbReference>
<comment type="similarity">
    <text evidence="4">Belongs to the arginase family.</text>
</comment>
<keyword evidence="6" id="KW-1185">Reference proteome</keyword>
<organism evidence="5 6">
    <name type="scientific">Cellulomonas wangsupingiae</name>
    <dbReference type="NCBI Taxonomy" id="2968085"/>
    <lineage>
        <taxon>Bacteria</taxon>
        <taxon>Bacillati</taxon>
        <taxon>Actinomycetota</taxon>
        <taxon>Actinomycetes</taxon>
        <taxon>Micrococcales</taxon>
        <taxon>Cellulomonadaceae</taxon>
        <taxon>Cellulomonas</taxon>
    </lineage>
</organism>